<dbReference type="Pfam" id="PF08281">
    <property type="entry name" value="Sigma70_r4_2"/>
    <property type="match status" value="1"/>
</dbReference>
<feature type="domain" description="RNA polymerase sigma-70 region 2" evidence="6">
    <location>
        <begin position="26"/>
        <end position="89"/>
    </location>
</feature>
<dbReference type="InterPro" id="IPR013249">
    <property type="entry name" value="RNA_pol_sigma70_r4_t2"/>
</dbReference>
<sequence length="193" mass="21553">METGADTDASAMSRLAAGEDMALTELMHRWQDRVASFLLRMTGSHATAGDLAQETFVRLYQNRTRYKPSASFSSYIFSIAANLARNHHRWSARHPADPIHELQKDGKEPTIDDSSPDEALARSETADAVQRAVQDLPPDLRETLVLFTYHDLGYHEIASAVGCSRKAVETRLYRARQTLKEKLQHLASSPVSS</sequence>
<proteinExistence type="inferred from homology"/>
<evidence type="ECO:0000256" key="5">
    <source>
        <dbReference type="ARBA" id="ARBA00023163"/>
    </source>
</evidence>
<dbReference type="InterPro" id="IPR036388">
    <property type="entry name" value="WH-like_DNA-bd_sf"/>
</dbReference>
<keyword evidence="9" id="KW-1185">Reference proteome</keyword>
<dbReference type="SUPFAM" id="SSF88946">
    <property type="entry name" value="Sigma2 domain of RNA polymerase sigma factors"/>
    <property type="match status" value="1"/>
</dbReference>
<dbReference type="GO" id="GO:0016987">
    <property type="term" value="F:sigma factor activity"/>
    <property type="evidence" value="ECO:0007669"/>
    <property type="project" value="UniProtKB-KW"/>
</dbReference>
<dbReference type="InterPro" id="IPR039425">
    <property type="entry name" value="RNA_pol_sigma-70-like"/>
</dbReference>
<dbReference type="InterPro" id="IPR007627">
    <property type="entry name" value="RNA_pol_sigma70_r2"/>
</dbReference>
<dbReference type="EMBL" id="QNRR01000011">
    <property type="protein sequence ID" value="RBP38608.1"/>
    <property type="molecule type" value="Genomic_DNA"/>
</dbReference>
<keyword evidence="5" id="KW-0804">Transcription</keyword>
<dbReference type="Pfam" id="PF04542">
    <property type="entry name" value="Sigma70_r2"/>
    <property type="match status" value="1"/>
</dbReference>
<evidence type="ECO:0000259" key="6">
    <source>
        <dbReference type="Pfam" id="PF04542"/>
    </source>
</evidence>
<dbReference type="PANTHER" id="PTHR43133">
    <property type="entry name" value="RNA POLYMERASE ECF-TYPE SIGMA FACTO"/>
    <property type="match status" value="1"/>
</dbReference>
<dbReference type="Proteomes" id="UP000253426">
    <property type="component" value="Unassembled WGS sequence"/>
</dbReference>
<dbReference type="RefSeq" id="WP_170157379.1">
    <property type="nucleotide sequence ID" value="NZ_QNRR01000011.1"/>
</dbReference>
<keyword evidence="2" id="KW-0805">Transcription regulation</keyword>
<feature type="domain" description="RNA polymerase sigma factor 70 region 4 type 2" evidence="7">
    <location>
        <begin position="127"/>
        <end position="179"/>
    </location>
</feature>
<evidence type="ECO:0000256" key="3">
    <source>
        <dbReference type="ARBA" id="ARBA00023082"/>
    </source>
</evidence>
<dbReference type="AlphaFoldDB" id="A0A366H8Q5"/>
<evidence type="ECO:0000313" key="8">
    <source>
        <dbReference type="EMBL" id="RBP38608.1"/>
    </source>
</evidence>
<dbReference type="InterPro" id="IPR013324">
    <property type="entry name" value="RNA_pol_sigma_r3/r4-like"/>
</dbReference>
<keyword evidence="3" id="KW-0731">Sigma factor</keyword>
<dbReference type="SUPFAM" id="SSF88659">
    <property type="entry name" value="Sigma3 and sigma4 domains of RNA polymerase sigma factors"/>
    <property type="match status" value="1"/>
</dbReference>
<dbReference type="Gene3D" id="1.10.1740.10">
    <property type="match status" value="1"/>
</dbReference>
<dbReference type="NCBIfam" id="TIGR02937">
    <property type="entry name" value="sigma70-ECF"/>
    <property type="match status" value="1"/>
</dbReference>
<dbReference type="CDD" id="cd06171">
    <property type="entry name" value="Sigma70_r4"/>
    <property type="match status" value="1"/>
</dbReference>
<evidence type="ECO:0000256" key="4">
    <source>
        <dbReference type="ARBA" id="ARBA00023125"/>
    </source>
</evidence>
<dbReference type="Gene3D" id="1.10.10.10">
    <property type="entry name" value="Winged helix-like DNA-binding domain superfamily/Winged helix DNA-binding domain"/>
    <property type="match status" value="1"/>
</dbReference>
<protein>
    <submittedName>
        <fullName evidence="8">RNA polymerase sigma-70 factor (ECF subfamily)</fullName>
    </submittedName>
</protein>
<keyword evidence="4" id="KW-0238">DNA-binding</keyword>
<dbReference type="InterPro" id="IPR014284">
    <property type="entry name" value="RNA_pol_sigma-70_dom"/>
</dbReference>
<name>A0A366H8Q5_9BACT</name>
<comment type="similarity">
    <text evidence="1">Belongs to the sigma-70 factor family. ECF subfamily.</text>
</comment>
<gene>
    <name evidence="8" type="ORF">DES53_111127</name>
</gene>
<reference evidence="8 9" key="1">
    <citation type="submission" date="2018-06" db="EMBL/GenBank/DDBJ databases">
        <title>Genomic Encyclopedia of Type Strains, Phase IV (KMG-IV): sequencing the most valuable type-strain genomes for metagenomic binning, comparative biology and taxonomic classification.</title>
        <authorList>
            <person name="Goeker M."/>
        </authorList>
    </citation>
    <scope>NUCLEOTIDE SEQUENCE [LARGE SCALE GENOMIC DNA]</scope>
    <source>
        <strain evidence="8 9">DSM 25532</strain>
    </source>
</reference>
<comment type="caution">
    <text evidence="8">The sequence shown here is derived from an EMBL/GenBank/DDBJ whole genome shotgun (WGS) entry which is preliminary data.</text>
</comment>
<dbReference type="GO" id="GO:0003677">
    <property type="term" value="F:DNA binding"/>
    <property type="evidence" value="ECO:0007669"/>
    <property type="project" value="UniProtKB-KW"/>
</dbReference>
<accession>A0A366H8Q5</accession>
<dbReference type="InterPro" id="IPR013325">
    <property type="entry name" value="RNA_pol_sigma_r2"/>
</dbReference>
<evidence type="ECO:0000256" key="2">
    <source>
        <dbReference type="ARBA" id="ARBA00023015"/>
    </source>
</evidence>
<evidence type="ECO:0000256" key="1">
    <source>
        <dbReference type="ARBA" id="ARBA00010641"/>
    </source>
</evidence>
<evidence type="ECO:0000259" key="7">
    <source>
        <dbReference type="Pfam" id="PF08281"/>
    </source>
</evidence>
<dbReference type="GO" id="GO:0006352">
    <property type="term" value="P:DNA-templated transcription initiation"/>
    <property type="evidence" value="ECO:0007669"/>
    <property type="project" value="InterPro"/>
</dbReference>
<organism evidence="8 9">
    <name type="scientific">Roseimicrobium gellanilyticum</name>
    <dbReference type="NCBI Taxonomy" id="748857"/>
    <lineage>
        <taxon>Bacteria</taxon>
        <taxon>Pseudomonadati</taxon>
        <taxon>Verrucomicrobiota</taxon>
        <taxon>Verrucomicrobiia</taxon>
        <taxon>Verrucomicrobiales</taxon>
        <taxon>Verrucomicrobiaceae</taxon>
        <taxon>Roseimicrobium</taxon>
    </lineage>
</organism>
<evidence type="ECO:0000313" key="9">
    <source>
        <dbReference type="Proteomes" id="UP000253426"/>
    </source>
</evidence>
<dbReference type="PANTHER" id="PTHR43133:SF8">
    <property type="entry name" value="RNA POLYMERASE SIGMA FACTOR HI_1459-RELATED"/>
    <property type="match status" value="1"/>
</dbReference>